<name>A0A179FJX4_PURLI</name>
<comment type="caution">
    <text evidence="3">The sequence shown here is derived from an EMBL/GenBank/DDBJ whole genome shotgun (WGS) entry which is preliminary data.</text>
</comment>
<evidence type="ECO:0000313" key="3">
    <source>
        <dbReference type="EMBL" id="OAQ65657.1"/>
    </source>
</evidence>
<keyword evidence="2" id="KW-0732">Signal</keyword>
<feature type="region of interest" description="Disordered" evidence="1">
    <location>
        <begin position="63"/>
        <end position="89"/>
    </location>
</feature>
<organism evidence="3 4">
    <name type="scientific">Purpureocillium lilacinum</name>
    <name type="common">Paecilomyces lilacinus</name>
    <dbReference type="NCBI Taxonomy" id="33203"/>
    <lineage>
        <taxon>Eukaryota</taxon>
        <taxon>Fungi</taxon>
        <taxon>Dikarya</taxon>
        <taxon>Ascomycota</taxon>
        <taxon>Pezizomycotina</taxon>
        <taxon>Sordariomycetes</taxon>
        <taxon>Hypocreomycetidae</taxon>
        <taxon>Hypocreales</taxon>
        <taxon>Ophiocordycipitaceae</taxon>
        <taxon>Purpureocillium</taxon>
    </lineage>
</organism>
<proteinExistence type="predicted"/>
<protein>
    <submittedName>
        <fullName evidence="3">Uncharacterized protein</fullName>
    </submittedName>
</protein>
<dbReference type="GeneID" id="28893308"/>
<dbReference type="AlphaFoldDB" id="A0A179FJX4"/>
<sequence>MRFFQMAAVPALSATLANAQNIPKKVTILTPLMGSTVGMKGMGWMMDVVAEFSAPSAATSSAVATATPSSSGGGGGYRRSNPTTDPDDGFFPFLNSPNLTTFGPGPNQAAPGFVCLLNTSSNPSQNFAGAFQLNAITNSDKQGNILEAYFSWFVGAPNFASNANAAATVFFLKGAAPANYTGDPKTDPNIISNVATVTFSIFGDAASNATSASSVDSPLSITLFTPRSGELVGKNGSGWMVDMVIGNNDTKANYFAPSRSYEPLYHDNFTDKDFSPGASKAVPGLVVLSNSSTLPGGASTNLANLFQINAVTRVQNRIITEYWCTWFVGSPFAGMNQPSSLTMFVVNGTAPSSVGKTMPSNIISNVMTVNFTLAGPSSASADSKGSTSSAGRLDLAIGSLFLGLLVFLF</sequence>
<gene>
    <name evidence="3" type="ORF">VFPFJ_11192</name>
</gene>
<reference evidence="3 4" key="1">
    <citation type="submission" date="2016-02" db="EMBL/GenBank/DDBJ databases">
        <title>Biosynthesis of antibiotic leucinostatins and their inhibition on Phytophthora in bio-control Purpureocillium lilacinum.</title>
        <authorList>
            <person name="Wang G."/>
            <person name="Liu Z."/>
            <person name="Lin R."/>
            <person name="Li E."/>
            <person name="Mao Z."/>
            <person name="Ling J."/>
            <person name="Yin W."/>
            <person name="Xie B."/>
        </authorList>
    </citation>
    <scope>NUCLEOTIDE SEQUENCE [LARGE SCALE GENOMIC DNA]</scope>
    <source>
        <strain evidence="3">PLFJ-1</strain>
    </source>
</reference>
<evidence type="ECO:0000313" key="4">
    <source>
        <dbReference type="Proteomes" id="UP000078340"/>
    </source>
</evidence>
<dbReference type="EMBL" id="LSBI01000024">
    <property type="protein sequence ID" value="OAQ65657.1"/>
    <property type="molecule type" value="Genomic_DNA"/>
</dbReference>
<accession>A0A179FJX4</accession>
<feature type="chain" id="PRO_5008101756" evidence="2">
    <location>
        <begin position="20"/>
        <end position="409"/>
    </location>
</feature>
<evidence type="ECO:0000256" key="2">
    <source>
        <dbReference type="SAM" id="SignalP"/>
    </source>
</evidence>
<dbReference type="Proteomes" id="UP000078340">
    <property type="component" value="Unassembled WGS sequence"/>
</dbReference>
<dbReference type="KEGG" id="plj:28893308"/>
<evidence type="ECO:0000256" key="1">
    <source>
        <dbReference type="SAM" id="MobiDB-lite"/>
    </source>
</evidence>
<feature type="signal peptide" evidence="2">
    <location>
        <begin position="1"/>
        <end position="19"/>
    </location>
</feature>